<feature type="signal peptide" evidence="2">
    <location>
        <begin position="1"/>
        <end position="20"/>
    </location>
</feature>
<feature type="chain" id="PRO_5010888797" description="PE-PGRS family protein" evidence="2">
    <location>
        <begin position="21"/>
        <end position="373"/>
    </location>
</feature>
<feature type="compositionally biased region" description="Low complexity" evidence="1">
    <location>
        <begin position="309"/>
        <end position="320"/>
    </location>
</feature>
<dbReference type="AlphaFoldDB" id="A0A1W9ZZJ0"/>
<reference evidence="3 4" key="1">
    <citation type="submission" date="2017-02" db="EMBL/GenBank/DDBJ databases">
        <title>The new phylogeny of genus Mycobacterium.</title>
        <authorList>
            <person name="Tortoli E."/>
            <person name="Trovato A."/>
            <person name="Cirillo D.M."/>
        </authorList>
    </citation>
    <scope>NUCLEOTIDE SEQUENCE [LARGE SCALE GENOMIC DNA]</scope>
    <source>
        <strain evidence="3 4">RW6</strain>
    </source>
</reference>
<gene>
    <name evidence="3" type="ORF">BST13_35655</name>
</gene>
<dbReference type="STRING" id="1927124.BST13_35655"/>
<comment type="caution">
    <text evidence="3">The sequence shown here is derived from an EMBL/GenBank/DDBJ whole genome shotgun (WGS) entry which is preliminary data.</text>
</comment>
<evidence type="ECO:0008006" key="5">
    <source>
        <dbReference type="Google" id="ProtNLM"/>
    </source>
</evidence>
<feature type="compositionally biased region" description="Low complexity" evidence="1">
    <location>
        <begin position="270"/>
        <end position="296"/>
    </location>
</feature>
<evidence type="ECO:0000256" key="2">
    <source>
        <dbReference type="SAM" id="SignalP"/>
    </source>
</evidence>
<keyword evidence="2" id="KW-0732">Signal</keyword>
<protein>
    <recommendedName>
        <fullName evidence="5">PE-PGRS family protein</fullName>
    </recommendedName>
</protein>
<feature type="region of interest" description="Disordered" evidence="1">
    <location>
        <begin position="270"/>
        <end position="373"/>
    </location>
</feature>
<organism evidence="3 4">
    <name type="scientific">Mycobacterium aquaticum</name>
    <dbReference type="NCBI Taxonomy" id="1927124"/>
    <lineage>
        <taxon>Bacteria</taxon>
        <taxon>Bacillati</taxon>
        <taxon>Actinomycetota</taxon>
        <taxon>Actinomycetes</taxon>
        <taxon>Mycobacteriales</taxon>
        <taxon>Mycobacteriaceae</taxon>
        <taxon>Mycobacterium</taxon>
    </lineage>
</organism>
<name>A0A1W9ZZJ0_9MYCO</name>
<accession>A0A1W9ZZJ0</accession>
<keyword evidence="4" id="KW-1185">Reference proteome</keyword>
<dbReference type="EMBL" id="MVHF01000064">
    <property type="protein sequence ID" value="ORA23065.1"/>
    <property type="molecule type" value="Genomic_DNA"/>
</dbReference>
<sequence>MTAGVALVGASVIAATPVAAPPPAIQTHAVQLSAAIDNPVEVFTPLFTGVGAVIENVVQGELQNPLPIINGLVGKLTADAQTLGTMANTLGESYSGLIAALPQALAAAGHKVAAGDFTGAVQAFLPIAFSPFLQTFFQYTNLEAFVEKQFDLAGQLTKEAMGAAWALGPGNLLGVYSVITAATGTVDAVIKAVPTGDPALVVNAIQHGVANVAVASLGLVNTVAGTFDAERWRIRDILNPPPPDPEELTAATPKVTTPSVRVAEAPAIEAPAPASTTETATDATAAVETRTDAATEPATPVARDTAVSTPNKTASTANKTATKRLSDVGERVSGSINKIGEGLKKAFAKPAKADKTTRADKSDAGAGSSGDAE</sequence>
<evidence type="ECO:0000313" key="4">
    <source>
        <dbReference type="Proteomes" id="UP000192448"/>
    </source>
</evidence>
<feature type="compositionally biased region" description="Basic and acidic residues" evidence="1">
    <location>
        <begin position="351"/>
        <end position="363"/>
    </location>
</feature>
<evidence type="ECO:0000256" key="1">
    <source>
        <dbReference type="SAM" id="MobiDB-lite"/>
    </source>
</evidence>
<evidence type="ECO:0000313" key="3">
    <source>
        <dbReference type="EMBL" id="ORA23065.1"/>
    </source>
</evidence>
<proteinExistence type="predicted"/>
<dbReference type="Proteomes" id="UP000192448">
    <property type="component" value="Unassembled WGS sequence"/>
</dbReference>